<evidence type="ECO:0000256" key="4">
    <source>
        <dbReference type="ARBA" id="ARBA00022989"/>
    </source>
</evidence>
<keyword evidence="4 6" id="KW-1133">Transmembrane helix</keyword>
<name>N1UY76_9MICC</name>
<evidence type="ECO:0000256" key="6">
    <source>
        <dbReference type="SAM" id="Phobius"/>
    </source>
</evidence>
<feature type="transmembrane region" description="Helical" evidence="6">
    <location>
        <begin position="118"/>
        <end position="138"/>
    </location>
</feature>
<dbReference type="RefSeq" id="WP_005272885.1">
    <property type="nucleotide sequence ID" value="NZ_ANPE02000233.1"/>
</dbReference>
<comment type="caution">
    <text evidence="7">The sequence shown here is derived from an EMBL/GenBank/DDBJ whole genome shotgun (WGS) entry which is preliminary data.</text>
</comment>
<dbReference type="Pfam" id="PF09678">
    <property type="entry name" value="Caa3_CtaG"/>
    <property type="match status" value="1"/>
</dbReference>
<organism evidence="7 8">
    <name type="scientific">Arthrobacter crystallopoietes BAB-32</name>
    <dbReference type="NCBI Taxonomy" id="1246476"/>
    <lineage>
        <taxon>Bacteria</taxon>
        <taxon>Bacillati</taxon>
        <taxon>Actinomycetota</taxon>
        <taxon>Actinomycetes</taxon>
        <taxon>Micrococcales</taxon>
        <taxon>Micrococcaceae</taxon>
        <taxon>Crystallibacter</taxon>
    </lineage>
</organism>
<feature type="transmembrane region" description="Helical" evidence="6">
    <location>
        <begin position="6"/>
        <end position="26"/>
    </location>
</feature>
<keyword evidence="2" id="KW-1003">Cell membrane</keyword>
<dbReference type="Proteomes" id="UP000010729">
    <property type="component" value="Unassembled WGS sequence"/>
</dbReference>
<keyword evidence="8" id="KW-1185">Reference proteome</keyword>
<evidence type="ECO:0000256" key="5">
    <source>
        <dbReference type="ARBA" id="ARBA00023136"/>
    </source>
</evidence>
<keyword evidence="3 6" id="KW-0812">Transmembrane</keyword>
<evidence type="ECO:0000256" key="1">
    <source>
        <dbReference type="ARBA" id="ARBA00004651"/>
    </source>
</evidence>
<feature type="transmembrane region" description="Helical" evidence="6">
    <location>
        <begin position="218"/>
        <end position="240"/>
    </location>
</feature>
<reference evidence="7 8" key="1">
    <citation type="journal article" date="2013" name="Genome Announc.">
        <title>Draft Genome Sequence of Arthrobacter crystallopoietes Strain BAB-32, Revealing Genes for Bioremediation.</title>
        <authorList>
            <person name="Joshi M.N."/>
            <person name="Pandit A.S."/>
            <person name="Sharma A."/>
            <person name="Pandya R.V."/>
            <person name="Desai S.M."/>
            <person name="Saxena A.K."/>
            <person name="Bagatharia S.B."/>
        </authorList>
    </citation>
    <scope>NUCLEOTIDE SEQUENCE [LARGE SCALE GENOMIC DNA]</scope>
    <source>
        <strain evidence="7 8">BAB-32</strain>
    </source>
</reference>
<comment type="subcellular location">
    <subcellularLocation>
        <location evidence="1">Cell membrane</location>
        <topology evidence="1">Multi-pass membrane protein</topology>
    </subcellularLocation>
</comment>
<feature type="transmembrane region" description="Helical" evidence="6">
    <location>
        <begin position="42"/>
        <end position="61"/>
    </location>
</feature>
<proteinExistence type="predicted"/>
<dbReference type="EMBL" id="ANPE02000233">
    <property type="protein sequence ID" value="EMY32782.1"/>
    <property type="molecule type" value="Genomic_DNA"/>
</dbReference>
<evidence type="ECO:0008006" key="9">
    <source>
        <dbReference type="Google" id="ProtNLM"/>
    </source>
</evidence>
<dbReference type="AlphaFoldDB" id="N1UY76"/>
<evidence type="ECO:0000256" key="2">
    <source>
        <dbReference type="ARBA" id="ARBA00022475"/>
    </source>
</evidence>
<dbReference type="InterPro" id="IPR019108">
    <property type="entry name" value="Caa3_assmbl_CtaG-rel"/>
</dbReference>
<evidence type="ECO:0000313" key="7">
    <source>
        <dbReference type="EMBL" id="EMY32782.1"/>
    </source>
</evidence>
<gene>
    <name evidence="7" type="ORF">D477_018404</name>
</gene>
<evidence type="ECO:0000313" key="8">
    <source>
        <dbReference type="Proteomes" id="UP000010729"/>
    </source>
</evidence>
<keyword evidence="5 6" id="KW-0472">Membrane</keyword>
<feature type="transmembrane region" description="Helical" evidence="6">
    <location>
        <begin position="184"/>
        <end position="206"/>
    </location>
</feature>
<feature type="transmembrane region" description="Helical" evidence="6">
    <location>
        <begin position="73"/>
        <end position="97"/>
    </location>
</feature>
<accession>N1UY76</accession>
<sequence>MHQHPGVLEAAAVLPFVLALVFYLHAAWRERTTGRGWPLHRMLLWTGGVGCAAAGFIGPLAQSAHTNFVAHMAAHLLLGMAAPLLLVMAAPVTLALRSMEQVPAIRLSRLLKSRPVRFLSHPAPAAVLNAGSLWLLYATATGAGLLANELLHPLIQVHFLLAGYLFTASIIGKDPTPHRPSFRTRAVCLAAALAGHSVLAKFVYAYPPAGVPVDQAQAGGVLMFYGGDAVDLVLLIAFCAQWYRYTTPATAGNRSKAAPSRRA</sequence>
<feature type="transmembrane region" description="Helical" evidence="6">
    <location>
        <begin position="150"/>
        <end position="172"/>
    </location>
</feature>
<dbReference type="OrthoDB" id="5024156at2"/>
<protein>
    <recommendedName>
        <fullName evidence="9">Cytochrome c oxidase assembly protein</fullName>
    </recommendedName>
</protein>
<evidence type="ECO:0000256" key="3">
    <source>
        <dbReference type="ARBA" id="ARBA00022692"/>
    </source>
</evidence>
<dbReference type="GO" id="GO:0005886">
    <property type="term" value="C:plasma membrane"/>
    <property type="evidence" value="ECO:0007669"/>
    <property type="project" value="UniProtKB-SubCell"/>
</dbReference>